<dbReference type="STRING" id="388280.SAMN04488057_10659"/>
<keyword evidence="2" id="KW-1185">Reference proteome</keyword>
<accession>A0A1M7NT70</accession>
<proteinExistence type="predicted"/>
<organism evidence="1 2">
    <name type="scientific">Cyclobacterium lianum</name>
    <dbReference type="NCBI Taxonomy" id="388280"/>
    <lineage>
        <taxon>Bacteria</taxon>
        <taxon>Pseudomonadati</taxon>
        <taxon>Bacteroidota</taxon>
        <taxon>Cytophagia</taxon>
        <taxon>Cytophagales</taxon>
        <taxon>Cyclobacteriaceae</taxon>
        <taxon>Cyclobacterium</taxon>
    </lineage>
</organism>
<dbReference type="EMBL" id="FRCY01000006">
    <property type="protein sequence ID" value="SHN07316.1"/>
    <property type="molecule type" value="Genomic_DNA"/>
</dbReference>
<dbReference type="CDD" id="cd07814">
    <property type="entry name" value="SRPBCC_CalC_Aha1-like"/>
    <property type="match status" value="1"/>
</dbReference>
<protein>
    <recommendedName>
        <fullName evidence="3">Activator of Hsp90 ATPase homolog 1-like protein</fullName>
    </recommendedName>
</protein>
<name>A0A1M7NT70_9BACT</name>
<evidence type="ECO:0000313" key="1">
    <source>
        <dbReference type="EMBL" id="SHN07316.1"/>
    </source>
</evidence>
<evidence type="ECO:0008006" key="3">
    <source>
        <dbReference type="Google" id="ProtNLM"/>
    </source>
</evidence>
<reference evidence="1 2" key="1">
    <citation type="submission" date="2016-11" db="EMBL/GenBank/DDBJ databases">
        <authorList>
            <person name="Jaros S."/>
            <person name="Januszkiewicz K."/>
            <person name="Wedrychowicz H."/>
        </authorList>
    </citation>
    <scope>NUCLEOTIDE SEQUENCE [LARGE SCALE GENOMIC DNA]</scope>
    <source>
        <strain evidence="1 2">CGMCC 1.6102</strain>
    </source>
</reference>
<dbReference type="SUPFAM" id="SSF55961">
    <property type="entry name" value="Bet v1-like"/>
    <property type="match status" value="1"/>
</dbReference>
<evidence type="ECO:0000313" key="2">
    <source>
        <dbReference type="Proteomes" id="UP000184513"/>
    </source>
</evidence>
<dbReference type="Proteomes" id="UP000184513">
    <property type="component" value="Unassembled WGS sequence"/>
</dbReference>
<dbReference type="InterPro" id="IPR023393">
    <property type="entry name" value="START-like_dom_sf"/>
</dbReference>
<dbReference type="Gene3D" id="3.30.530.20">
    <property type="match status" value="1"/>
</dbReference>
<dbReference type="AlphaFoldDB" id="A0A1M7NT70"/>
<sequence length="153" mass="17508">MEKKQYTIEINAPVEKVFDTMLGLSDKSTYEQWTALFNPTSTFEGSWEKDQKIHFIGTDDKGNRGGMVARIAENIPNQFISIQHYGILDGDKEITSGPQVEQWAGGHENYRFEETGEITRVIVEVDVTDDHLDYFDSTYPKALEKLKQIVEVD</sequence>
<gene>
    <name evidence="1" type="ORF">SAMN04488057_10659</name>
</gene>
<dbReference type="OrthoDB" id="384974at2"/>
<dbReference type="RefSeq" id="WP_073094720.1">
    <property type="nucleotide sequence ID" value="NZ_FRCY01000006.1"/>
</dbReference>